<protein>
    <recommendedName>
        <fullName evidence="3">non-specific serine/threonine protein kinase</fullName>
        <ecNumber evidence="3">2.7.11.1</ecNumber>
    </recommendedName>
</protein>
<dbReference type="PROSITE" id="PS50011">
    <property type="entry name" value="PROTEIN_KINASE_DOM"/>
    <property type="match status" value="1"/>
</dbReference>
<dbReference type="Pfam" id="PF00069">
    <property type="entry name" value="Pkinase"/>
    <property type="match status" value="1"/>
</dbReference>
<evidence type="ECO:0000256" key="6">
    <source>
        <dbReference type="ARBA" id="ARBA00022553"/>
    </source>
</evidence>
<dbReference type="SUPFAM" id="SSF56112">
    <property type="entry name" value="Protein kinase-like (PK-like)"/>
    <property type="match status" value="1"/>
</dbReference>
<feature type="region of interest" description="Disordered" evidence="13">
    <location>
        <begin position="585"/>
        <end position="626"/>
    </location>
</feature>
<dbReference type="InterPro" id="IPR050588">
    <property type="entry name" value="WNK_Ser-Thr_kinase"/>
</dbReference>
<organism evidence="15">
    <name type="scientific">Petromyzon marinus</name>
    <name type="common">Sea lamprey</name>
    <dbReference type="NCBI Taxonomy" id="7757"/>
    <lineage>
        <taxon>Eukaryota</taxon>
        <taxon>Metazoa</taxon>
        <taxon>Chordata</taxon>
        <taxon>Craniata</taxon>
        <taxon>Vertebrata</taxon>
        <taxon>Cyclostomata</taxon>
        <taxon>Hyperoartia</taxon>
        <taxon>Petromyzontiformes</taxon>
        <taxon>Petromyzontidae</taxon>
        <taxon>Petromyzon</taxon>
    </lineage>
</organism>
<dbReference type="GeneTree" id="ENSGT00940000155474"/>
<dbReference type="FunFam" id="1.10.510.10:FF:000006">
    <property type="entry name" value="Serine/threonine-protein kinase WNK1 isoform 2"/>
    <property type="match status" value="1"/>
</dbReference>
<evidence type="ECO:0000256" key="4">
    <source>
        <dbReference type="ARBA" id="ARBA00022490"/>
    </source>
</evidence>
<dbReference type="InterPro" id="IPR000719">
    <property type="entry name" value="Prot_kinase_dom"/>
</dbReference>
<comment type="cofactor">
    <cofactor evidence="1">
        <name>Mg(2+)</name>
        <dbReference type="ChEBI" id="CHEBI:18420"/>
    </cofactor>
</comment>
<reference evidence="15" key="2">
    <citation type="submission" date="2025-09" db="UniProtKB">
        <authorList>
            <consortium name="Ensembl"/>
        </authorList>
    </citation>
    <scope>IDENTIFICATION</scope>
</reference>
<feature type="compositionally biased region" description="Polar residues" evidence="13">
    <location>
        <begin position="830"/>
        <end position="839"/>
    </location>
</feature>
<dbReference type="GO" id="GO:0005524">
    <property type="term" value="F:ATP binding"/>
    <property type="evidence" value="ECO:0007669"/>
    <property type="project" value="UniProtKB-KW"/>
</dbReference>
<keyword evidence="4" id="KW-0963">Cytoplasm</keyword>
<dbReference type="InterPro" id="IPR024678">
    <property type="entry name" value="Kinase_OSR1/WNK_CCT"/>
</dbReference>
<reference evidence="15" key="1">
    <citation type="submission" date="2025-08" db="UniProtKB">
        <authorList>
            <consortium name="Ensembl"/>
        </authorList>
    </citation>
    <scope>IDENTIFICATION</scope>
</reference>
<comment type="catalytic activity">
    <reaction evidence="12">
        <text>L-seryl-[protein] + ATP = O-phospho-L-seryl-[protein] + ADP + H(+)</text>
        <dbReference type="Rhea" id="RHEA:17989"/>
        <dbReference type="Rhea" id="RHEA-COMP:9863"/>
        <dbReference type="Rhea" id="RHEA-COMP:11604"/>
        <dbReference type="ChEBI" id="CHEBI:15378"/>
        <dbReference type="ChEBI" id="CHEBI:29999"/>
        <dbReference type="ChEBI" id="CHEBI:30616"/>
        <dbReference type="ChEBI" id="CHEBI:83421"/>
        <dbReference type="ChEBI" id="CHEBI:456216"/>
        <dbReference type="EC" id="2.7.11.1"/>
    </reaction>
</comment>
<comment type="catalytic activity">
    <reaction evidence="11">
        <text>L-threonyl-[protein] + ATP = O-phospho-L-threonyl-[protein] + ADP + H(+)</text>
        <dbReference type="Rhea" id="RHEA:46608"/>
        <dbReference type="Rhea" id="RHEA-COMP:11060"/>
        <dbReference type="Rhea" id="RHEA-COMP:11605"/>
        <dbReference type="ChEBI" id="CHEBI:15378"/>
        <dbReference type="ChEBI" id="CHEBI:30013"/>
        <dbReference type="ChEBI" id="CHEBI:30616"/>
        <dbReference type="ChEBI" id="CHEBI:61977"/>
        <dbReference type="ChEBI" id="CHEBI:456216"/>
        <dbReference type="EC" id="2.7.11.1"/>
    </reaction>
</comment>
<keyword evidence="9" id="KW-0418">Kinase</keyword>
<evidence type="ECO:0000256" key="10">
    <source>
        <dbReference type="ARBA" id="ARBA00022840"/>
    </source>
</evidence>
<evidence type="ECO:0000256" key="2">
    <source>
        <dbReference type="ARBA" id="ARBA00004496"/>
    </source>
</evidence>
<evidence type="ECO:0000256" key="11">
    <source>
        <dbReference type="ARBA" id="ARBA00047899"/>
    </source>
</evidence>
<evidence type="ECO:0000256" key="5">
    <source>
        <dbReference type="ARBA" id="ARBA00022527"/>
    </source>
</evidence>
<dbReference type="GO" id="GO:0005737">
    <property type="term" value="C:cytoplasm"/>
    <property type="evidence" value="ECO:0007669"/>
    <property type="project" value="UniProtKB-SubCell"/>
</dbReference>
<sequence>VQDRKLSKPEKQRFREEADMLKGLQHPSIVRFYDSWESTLKGKHSIVLVTELMTSGTLKTYLKRFKVMKTKVLQSWCRQILKGLHFLHTRTPPIIHRDLKCDNIFITGPTGSVKIGDLGLATLKRASFAKSVIGTPEFMAPEMYEEHYDEAVDVYAFGMCMLEMATSEYPYSECQNPAQIYRKVTTGVKPASFNKVAMPELKEIIEGCIRTNKDERYSIKDLLNHGFFAEDTGVRVELAEEDDGEKPVIGLRLRVEDPKKLKGKYKENEAIEFSFELDKDAAEEVAQEMVKSGIVHESDIKVVAKVIRDRVALIKNKREQNKQMMGMQVIEEQDKAKNMQLETLQQTQQQQQHAGIIETELQQAHQATTGTAASTTADAALATAFNTTAASADWNVYLQCMKLYIFCAGLIRGGTFSHLSCRTRVMSQAPCQHGQQQCRSRQCDNAGVASAAQLSTSDAPMTPARLAPLSGVATAAGQDTPVQCAVGLADPAVRPHCPSLHPPLPPLPPPLPPATDAGHLHRLPSAPRTAQTTQAPLADQLMVSIDTQTQVTSVGKACPFNQTDVSSSGVDNPRPSVFSCSMASDATSAKELSENETTGGSSRVDGRHARRIRRSNRKSRQEKSVKPRVTILNVAEEGDKVVECQMETHNHKTVTFQFEPDYDDPEEIADYMVVNNFILDSEKEIFTEQIKDIVEKVDEMNIWPVNDGDCTESFDGTNADGEKEPTKHQYGIKQTCRIYYLHVNLQGEATRRSTVVRTGGRKFIVSPVLESQLEDIGIEADSTTDVFPTEPWVPEATNENRNDVRAGLSNSDSVVSLKRMFDEMRKGCQLSESPSTAPPTFQAGPPPFL</sequence>
<dbReference type="PANTHER" id="PTHR13902">
    <property type="entry name" value="SERINE/THREONINE-PROTEIN KINASE WNK WITH NO LYSINE -RELATED"/>
    <property type="match status" value="1"/>
</dbReference>
<dbReference type="Ensembl" id="ENSPMAT00000001965.1">
    <property type="protein sequence ID" value="ENSPMAP00000001955.1"/>
    <property type="gene ID" value="ENSPMAG00000001777.1"/>
</dbReference>
<dbReference type="FunFam" id="3.30.200.20:FF:000494">
    <property type="entry name" value="serine/threonine-protein kinase WNK2 isoform X2"/>
    <property type="match status" value="1"/>
</dbReference>
<keyword evidence="6" id="KW-0597">Phosphoprotein</keyword>
<evidence type="ECO:0000256" key="7">
    <source>
        <dbReference type="ARBA" id="ARBA00022679"/>
    </source>
</evidence>
<dbReference type="EC" id="2.7.11.1" evidence="3"/>
<evidence type="ECO:0000259" key="14">
    <source>
        <dbReference type="PROSITE" id="PS50011"/>
    </source>
</evidence>
<evidence type="ECO:0000256" key="1">
    <source>
        <dbReference type="ARBA" id="ARBA00001946"/>
    </source>
</evidence>
<dbReference type="Gene3D" id="3.30.200.20">
    <property type="entry name" value="Phosphorylase Kinase, domain 1"/>
    <property type="match status" value="1"/>
</dbReference>
<keyword evidence="8" id="KW-0547">Nucleotide-binding</keyword>
<keyword evidence="7" id="KW-0808">Transferase</keyword>
<dbReference type="InterPro" id="IPR056865">
    <property type="entry name" value="CCTL2_WNK"/>
</dbReference>
<dbReference type="InterPro" id="IPR008271">
    <property type="entry name" value="Ser/Thr_kinase_AS"/>
</dbReference>
<dbReference type="AlphaFoldDB" id="S4R9S4"/>
<dbReference type="HOGENOM" id="CLU_336052_0_0_1"/>
<evidence type="ECO:0000256" key="3">
    <source>
        <dbReference type="ARBA" id="ARBA00012513"/>
    </source>
</evidence>
<feature type="region of interest" description="Disordered" evidence="13">
    <location>
        <begin position="827"/>
        <end position="849"/>
    </location>
</feature>
<name>S4R9S4_PETMA</name>
<dbReference type="GO" id="GO:0004674">
    <property type="term" value="F:protein serine/threonine kinase activity"/>
    <property type="evidence" value="ECO:0007669"/>
    <property type="project" value="UniProtKB-KW"/>
</dbReference>
<accession>S4R9S4</accession>
<dbReference type="Pfam" id="PF12202">
    <property type="entry name" value="OSR1_C"/>
    <property type="match status" value="1"/>
</dbReference>
<dbReference type="CDD" id="cd13983">
    <property type="entry name" value="STKc_WNK"/>
    <property type="match status" value="1"/>
</dbReference>
<evidence type="ECO:0000256" key="12">
    <source>
        <dbReference type="ARBA" id="ARBA00048679"/>
    </source>
</evidence>
<keyword evidence="5" id="KW-0723">Serine/threonine-protein kinase</keyword>
<dbReference type="Gene3D" id="3.10.20.90">
    <property type="entry name" value="Phosphatidylinositol 3-kinase Catalytic Subunit, Chain A, domain 1"/>
    <property type="match status" value="2"/>
</dbReference>
<dbReference type="Gene3D" id="1.10.510.10">
    <property type="entry name" value="Transferase(Phosphotransferase) domain 1"/>
    <property type="match status" value="1"/>
</dbReference>
<dbReference type="InterPro" id="IPR011009">
    <property type="entry name" value="Kinase-like_dom_sf"/>
</dbReference>
<evidence type="ECO:0000256" key="8">
    <source>
        <dbReference type="ARBA" id="ARBA00022741"/>
    </source>
</evidence>
<dbReference type="PROSITE" id="PS00108">
    <property type="entry name" value="PROTEIN_KINASE_ST"/>
    <property type="match status" value="1"/>
</dbReference>
<feature type="domain" description="Protein kinase" evidence="14">
    <location>
        <begin position="1"/>
        <end position="228"/>
    </location>
</feature>
<comment type="subcellular location">
    <subcellularLocation>
        <location evidence="2">Cytoplasm</location>
    </subcellularLocation>
</comment>
<keyword evidence="10" id="KW-0067">ATP-binding</keyword>
<dbReference type="SMART" id="SM00220">
    <property type="entry name" value="S_TKc"/>
    <property type="match status" value="1"/>
</dbReference>
<evidence type="ECO:0000256" key="9">
    <source>
        <dbReference type="ARBA" id="ARBA00022777"/>
    </source>
</evidence>
<evidence type="ECO:0000313" key="15">
    <source>
        <dbReference type="Ensembl" id="ENSPMAP00000001955.1"/>
    </source>
</evidence>
<feature type="compositionally biased region" description="Basic residues" evidence="13">
    <location>
        <begin position="608"/>
        <end position="618"/>
    </location>
</feature>
<dbReference type="Pfam" id="PF24889">
    <property type="entry name" value="CCTL2_WNK"/>
    <property type="match status" value="1"/>
</dbReference>
<evidence type="ECO:0000256" key="13">
    <source>
        <dbReference type="SAM" id="MobiDB-lite"/>
    </source>
</evidence>
<proteinExistence type="predicted"/>
<dbReference type="FunFam" id="3.10.20.90:FF:000007">
    <property type="entry name" value="Serine/threonine-protein kinase WNK1 isoform 1"/>
    <property type="match status" value="1"/>
</dbReference>